<proteinExistence type="predicted"/>
<organism evidence="1 2">
    <name type="scientific">Providencia heimbachae ATCC 35613</name>
    <dbReference type="NCBI Taxonomy" id="1354272"/>
    <lineage>
        <taxon>Bacteria</taxon>
        <taxon>Pseudomonadati</taxon>
        <taxon>Pseudomonadota</taxon>
        <taxon>Gammaproteobacteria</taxon>
        <taxon>Enterobacterales</taxon>
        <taxon>Morganellaceae</taxon>
        <taxon>Providencia</taxon>
    </lineage>
</organism>
<name>A0A1B7K4M8_9GAMM</name>
<gene>
    <name evidence="1" type="ORF">M998_0213</name>
</gene>
<evidence type="ECO:0000313" key="1">
    <source>
        <dbReference type="EMBL" id="OAT55063.1"/>
    </source>
</evidence>
<dbReference type="Proteomes" id="UP000078224">
    <property type="component" value="Unassembled WGS sequence"/>
</dbReference>
<keyword evidence="2" id="KW-1185">Reference proteome</keyword>
<evidence type="ECO:0000313" key="2">
    <source>
        <dbReference type="Proteomes" id="UP000078224"/>
    </source>
</evidence>
<comment type="caution">
    <text evidence="1">The sequence shown here is derived from an EMBL/GenBank/DDBJ whole genome shotgun (WGS) entry which is preliminary data.</text>
</comment>
<protein>
    <submittedName>
        <fullName evidence="1">Uncharacterized protein</fullName>
    </submittedName>
</protein>
<sequence>MSKKHVSAEMNSSSMAVLRVDYVGWYDIDLMGDSSGEYYFELTSKKNQYVYTFENYDYGWSHLNLQFQNNVDDMIEEIEKANGYYDY</sequence>
<dbReference type="EMBL" id="LXEW01000003">
    <property type="protein sequence ID" value="OAT55063.1"/>
    <property type="molecule type" value="Genomic_DNA"/>
</dbReference>
<dbReference type="AlphaFoldDB" id="A0A1B7K4M8"/>
<reference evidence="1 2" key="1">
    <citation type="submission" date="2016-04" db="EMBL/GenBank/DDBJ databases">
        <title>ATOL: Assembling a taxonomically balanced genome-scale reconstruction of the evolutionary history of the Enterobacteriaceae.</title>
        <authorList>
            <person name="Plunkett G.III."/>
            <person name="Neeno-Eckwall E.C."/>
            <person name="Glasner J.D."/>
            <person name="Perna N.T."/>
        </authorList>
    </citation>
    <scope>NUCLEOTIDE SEQUENCE [LARGE SCALE GENOMIC DNA]</scope>
    <source>
        <strain evidence="1 2">ATCC 35613</strain>
    </source>
</reference>
<accession>A0A1B7K4M8</accession>
<dbReference type="PATRIC" id="fig|1354272.4.peg.219"/>